<proteinExistence type="predicted"/>
<dbReference type="AlphaFoldDB" id="A0A1M6FU08"/>
<dbReference type="Pfam" id="PF06866">
    <property type="entry name" value="DUF1256"/>
    <property type="match status" value="1"/>
</dbReference>
<dbReference type="EMBL" id="FQZO01000002">
    <property type="protein sequence ID" value="SHJ01182.1"/>
    <property type="molecule type" value="Genomic_DNA"/>
</dbReference>
<dbReference type="InterPro" id="IPR023430">
    <property type="entry name" value="Pept_HybD-like_dom_sf"/>
</dbReference>
<keyword evidence="2" id="KW-1185">Reference proteome</keyword>
<gene>
    <name evidence="1" type="ORF">SAMN05444401_2073</name>
</gene>
<reference evidence="1 2" key="1">
    <citation type="submission" date="2016-11" db="EMBL/GenBank/DDBJ databases">
        <authorList>
            <person name="Jaros S."/>
            <person name="Januszkiewicz K."/>
            <person name="Wedrychowicz H."/>
        </authorList>
    </citation>
    <scope>NUCLEOTIDE SEQUENCE [LARGE SCALE GENOMIC DNA]</scope>
    <source>
        <strain evidence="1 2">DSM 21864</strain>
    </source>
</reference>
<dbReference type="InterPro" id="IPR009665">
    <property type="entry name" value="YyaC"/>
</dbReference>
<dbReference type="SUPFAM" id="SSF53163">
    <property type="entry name" value="HybD-like"/>
    <property type="match status" value="1"/>
</dbReference>
<accession>A0A1M6FU08</accession>
<evidence type="ECO:0000313" key="1">
    <source>
        <dbReference type="EMBL" id="SHJ01182.1"/>
    </source>
</evidence>
<name>A0A1M6FU08_9CLOT</name>
<organism evidence="1 2">
    <name type="scientific">Clostridium amylolyticum</name>
    <dbReference type="NCBI Taxonomy" id="1121298"/>
    <lineage>
        <taxon>Bacteria</taxon>
        <taxon>Bacillati</taxon>
        <taxon>Bacillota</taxon>
        <taxon>Clostridia</taxon>
        <taxon>Eubacteriales</taxon>
        <taxon>Clostridiaceae</taxon>
        <taxon>Clostridium</taxon>
    </lineage>
</organism>
<dbReference type="Proteomes" id="UP000184080">
    <property type="component" value="Unassembled WGS sequence"/>
</dbReference>
<dbReference type="OrthoDB" id="9815953at2"/>
<dbReference type="STRING" id="1121298.SAMN05444401_2073"/>
<dbReference type="NCBIfam" id="TIGR02841">
    <property type="entry name" value="spore_YyaC"/>
    <property type="match status" value="1"/>
</dbReference>
<evidence type="ECO:0000313" key="2">
    <source>
        <dbReference type="Proteomes" id="UP000184080"/>
    </source>
</evidence>
<dbReference type="RefSeq" id="WP_073006144.1">
    <property type="nucleotide sequence ID" value="NZ_FQZO01000002.1"/>
</dbReference>
<protein>
    <submittedName>
        <fullName evidence="1">Putative sporulation protein YyaC</fullName>
    </submittedName>
</protein>
<sequence>MTLKLTIDSLDNNSIPIIRDCLYENLLPVIKQRRPIVLVCIGTDRSTGDSLGPLVGDKLKFLIRNNISLFGNLESPVHAKNLSSTLEHIKLNFNNPFIIAIDACLGSVQNVGKIVIENSPILPGAAVNKNLPPVGDLSITGIVNISGALEFMVLQNTRLYTVMTLADIISKGIYHFVLKTYGGKKSSFSINEEIANLSNS</sequence>